<reference evidence="1" key="1">
    <citation type="journal article" date="2020" name="Mol. Plant Microbe Interact.">
        <title>Genome Sequence of the Biocontrol Agent Coniothyrium minitans strain Conio (IMI 134523).</title>
        <authorList>
            <person name="Patel D."/>
            <person name="Shittu T.A."/>
            <person name="Baroncelli R."/>
            <person name="Muthumeenakshi S."/>
            <person name="Osborne T.H."/>
            <person name="Janganan T.K."/>
            <person name="Sreenivasaprasad S."/>
        </authorList>
    </citation>
    <scope>NUCLEOTIDE SEQUENCE</scope>
    <source>
        <strain evidence="1">Conio</strain>
    </source>
</reference>
<organism evidence="1 2">
    <name type="scientific">Paraphaeosphaeria minitans</name>
    <dbReference type="NCBI Taxonomy" id="565426"/>
    <lineage>
        <taxon>Eukaryota</taxon>
        <taxon>Fungi</taxon>
        <taxon>Dikarya</taxon>
        <taxon>Ascomycota</taxon>
        <taxon>Pezizomycotina</taxon>
        <taxon>Dothideomycetes</taxon>
        <taxon>Pleosporomycetidae</taxon>
        <taxon>Pleosporales</taxon>
        <taxon>Massarineae</taxon>
        <taxon>Didymosphaeriaceae</taxon>
        <taxon>Paraphaeosphaeria</taxon>
    </lineage>
</organism>
<dbReference type="EMBL" id="WJXW01000010">
    <property type="protein sequence ID" value="KAF9732691.1"/>
    <property type="molecule type" value="Genomic_DNA"/>
</dbReference>
<evidence type="ECO:0000313" key="1">
    <source>
        <dbReference type="EMBL" id="KAF9732691.1"/>
    </source>
</evidence>
<comment type="caution">
    <text evidence="1">The sequence shown here is derived from an EMBL/GenBank/DDBJ whole genome shotgun (WGS) entry which is preliminary data.</text>
</comment>
<dbReference type="Proteomes" id="UP000756921">
    <property type="component" value="Unassembled WGS sequence"/>
</dbReference>
<protein>
    <submittedName>
        <fullName evidence="1">Uncharacterized protein</fullName>
    </submittedName>
</protein>
<dbReference type="AlphaFoldDB" id="A0A9P6GCJ7"/>
<accession>A0A9P6GCJ7</accession>
<evidence type="ECO:0000313" key="2">
    <source>
        <dbReference type="Proteomes" id="UP000756921"/>
    </source>
</evidence>
<proteinExistence type="predicted"/>
<gene>
    <name evidence="1" type="ORF">PMIN01_09549</name>
</gene>
<sequence>MSGYSLGKASSARDTDGCALHYNMLLTQDRRVGIVGNFGPFCAFSSPCPL</sequence>
<name>A0A9P6GCJ7_9PLEO</name>
<keyword evidence="2" id="KW-1185">Reference proteome</keyword>